<evidence type="ECO:0000313" key="3">
    <source>
        <dbReference type="EMBL" id="EMI25589.1"/>
    </source>
</evidence>
<dbReference type="STRING" id="1263868.RESH_03802"/>
<name>M5SHB3_9BACT</name>
<organism evidence="3 4">
    <name type="scientific">Rhodopirellula europaea SH398</name>
    <dbReference type="NCBI Taxonomy" id="1263868"/>
    <lineage>
        <taxon>Bacteria</taxon>
        <taxon>Pseudomonadati</taxon>
        <taxon>Planctomycetota</taxon>
        <taxon>Planctomycetia</taxon>
        <taxon>Pirellulales</taxon>
        <taxon>Pirellulaceae</taxon>
        <taxon>Rhodopirellula</taxon>
    </lineage>
</organism>
<dbReference type="GO" id="GO:0008270">
    <property type="term" value="F:zinc ion binding"/>
    <property type="evidence" value="ECO:0007669"/>
    <property type="project" value="UniProtKB-KW"/>
</dbReference>
<protein>
    <submittedName>
        <fullName evidence="3">SWIM zinc finger domain-containing protein</fullName>
    </submittedName>
</protein>
<accession>M5SHB3</accession>
<sequence>MKVSMKYAGRSALLDISGGAKLLQMAPNLARQQVSFDGSLNRPIEFREAISALHDIVINDLRFQPRDKTAYQQWLSEQRARERTIRQTAMDQKRRDIASGIVDKPTAELKKAHADALKRYWSARKTLDKRLRKENETLWRKLMPYDPVITVAEDVVFFECFSVDQSSYGCLTVDRGDGFGESGQTQLGTTNVDYSWDLYDSFQSLRTYRQTRFQIDAAAFEVSTSGGGDQHREEKIDLPSGWLSGFVRLQSAMAMPMKKVTLPLATMYSLLAFLKRNKAKTSPRAIRFELRENETPRLVLEPWGNTIEAIGATYQGMPTEPIRVWGRRRLLTLSRLLPLADSVDVYLLGTGLPSFWVVQMGPMRLTLGLSGWTTNDWSAGSSIDMLLPPQKPEPTLVASVAEHLSNRLAGTLDEVTRHTGVPSALASSALNQLALRGQVIYDLHSGQYRWRSVLPMALSDKEIGPAHPELQAAESLIRAGKAEVQEAMAGPRGGIILTGSVEATPCEALIDGDGVIRRGKCLCKWHRKAGIRNGPCRHIQALRMRHEQQTHAKVSQA</sequence>
<dbReference type="PROSITE" id="PS50966">
    <property type="entry name" value="ZF_SWIM"/>
    <property type="match status" value="1"/>
</dbReference>
<keyword evidence="1" id="KW-0863">Zinc-finger</keyword>
<feature type="domain" description="SWIM-type" evidence="2">
    <location>
        <begin position="506"/>
        <end position="547"/>
    </location>
</feature>
<evidence type="ECO:0000259" key="2">
    <source>
        <dbReference type="PROSITE" id="PS50966"/>
    </source>
</evidence>
<comment type="caution">
    <text evidence="3">The sequence shown here is derived from an EMBL/GenBank/DDBJ whole genome shotgun (WGS) entry which is preliminary data.</text>
</comment>
<dbReference type="AlphaFoldDB" id="M5SHB3"/>
<dbReference type="InterPro" id="IPR007527">
    <property type="entry name" value="Znf_SWIM"/>
</dbReference>
<dbReference type="EMBL" id="ANOF01000123">
    <property type="protein sequence ID" value="EMI25589.1"/>
    <property type="molecule type" value="Genomic_DNA"/>
</dbReference>
<dbReference type="RefSeq" id="WP_008668639.1">
    <property type="nucleotide sequence ID" value="NZ_ANOF01000123.1"/>
</dbReference>
<dbReference type="Proteomes" id="UP000011996">
    <property type="component" value="Unassembled WGS sequence"/>
</dbReference>
<dbReference type="PATRIC" id="fig|1263868.3.peg.4098"/>
<keyword evidence="1" id="KW-0862">Zinc</keyword>
<evidence type="ECO:0000256" key="1">
    <source>
        <dbReference type="PROSITE-ProRule" id="PRU00325"/>
    </source>
</evidence>
<keyword evidence="1" id="KW-0479">Metal-binding</keyword>
<reference evidence="3 4" key="1">
    <citation type="journal article" date="2013" name="Mar. Genomics">
        <title>Expression of sulfatases in Rhodopirellula baltica and the diversity of sulfatases in the genus Rhodopirellula.</title>
        <authorList>
            <person name="Wegner C.E."/>
            <person name="Richter-Heitmann T."/>
            <person name="Klindworth A."/>
            <person name="Klockow C."/>
            <person name="Richter M."/>
            <person name="Achstetter T."/>
            <person name="Glockner F.O."/>
            <person name="Harder J."/>
        </authorList>
    </citation>
    <scope>NUCLEOTIDE SEQUENCE [LARGE SCALE GENOMIC DNA]</scope>
    <source>
        <strain evidence="3 4">SH398</strain>
    </source>
</reference>
<proteinExistence type="predicted"/>
<evidence type="ECO:0000313" key="4">
    <source>
        <dbReference type="Proteomes" id="UP000011996"/>
    </source>
</evidence>
<dbReference type="OrthoDB" id="7821105at2"/>
<gene>
    <name evidence="3" type="ORF">RESH_03802</name>
</gene>